<dbReference type="HOGENOM" id="CLU_3326786_0_0_3"/>
<organism evidence="1 2">
    <name type="scientific">Coleofasciculus chthonoplastes PCC 7420</name>
    <dbReference type="NCBI Taxonomy" id="118168"/>
    <lineage>
        <taxon>Bacteria</taxon>
        <taxon>Bacillati</taxon>
        <taxon>Cyanobacteriota</taxon>
        <taxon>Cyanophyceae</taxon>
        <taxon>Coleofasciculales</taxon>
        <taxon>Coleofasciculaceae</taxon>
        <taxon>Coleofasciculus</taxon>
    </lineage>
</organism>
<dbReference type="Proteomes" id="UP000003835">
    <property type="component" value="Unassembled WGS sequence"/>
</dbReference>
<proteinExistence type="predicted"/>
<name>B4W1J7_9CYAN</name>
<accession>B4W1J7</accession>
<dbReference type="AlphaFoldDB" id="B4W1J7"/>
<evidence type="ECO:0000313" key="1">
    <source>
        <dbReference type="EMBL" id="EDX71921.1"/>
    </source>
</evidence>
<reference evidence="1 2" key="1">
    <citation type="submission" date="2008-07" db="EMBL/GenBank/DDBJ databases">
        <authorList>
            <person name="Tandeau de Marsac N."/>
            <person name="Ferriera S."/>
            <person name="Johnson J."/>
            <person name="Kravitz S."/>
            <person name="Beeson K."/>
            <person name="Sutton G."/>
            <person name="Rogers Y.-H."/>
            <person name="Friedman R."/>
            <person name="Frazier M."/>
            <person name="Venter J.C."/>
        </authorList>
    </citation>
    <scope>NUCLEOTIDE SEQUENCE [LARGE SCALE GENOMIC DNA]</scope>
    <source>
        <strain evidence="1 2">PCC 7420</strain>
    </source>
</reference>
<dbReference type="EMBL" id="DS989868">
    <property type="protein sequence ID" value="EDX71921.1"/>
    <property type="molecule type" value="Genomic_DNA"/>
</dbReference>
<evidence type="ECO:0000313" key="2">
    <source>
        <dbReference type="Proteomes" id="UP000003835"/>
    </source>
</evidence>
<gene>
    <name evidence="1" type="ORF">MC7420_5065</name>
</gene>
<protein>
    <submittedName>
        <fullName evidence="1">Uncharacterized protein</fullName>
    </submittedName>
</protein>
<sequence length="38" mass="3988">MHDSLLRAGASCSVIGGEGGFCCSFIGGKGRVLLFRER</sequence>
<keyword evidence="2" id="KW-1185">Reference proteome</keyword>